<feature type="region of interest" description="Disordered" evidence="1">
    <location>
        <begin position="391"/>
        <end position="432"/>
    </location>
</feature>
<dbReference type="InterPro" id="IPR012338">
    <property type="entry name" value="Beta-lactam/transpept-like"/>
</dbReference>
<feature type="compositionally biased region" description="Polar residues" evidence="1">
    <location>
        <begin position="400"/>
        <end position="409"/>
    </location>
</feature>
<dbReference type="InterPro" id="IPR050491">
    <property type="entry name" value="AmpC-like"/>
</dbReference>
<dbReference type="InterPro" id="IPR001466">
    <property type="entry name" value="Beta-lactam-related"/>
</dbReference>
<keyword evidence="2" id="KW-0732">Signal</keyword>
<organism evidence="4 5">
    <name type="scientific">Streptomyces globosus</name>
    <dbReference type="NCBI Taxonomy" id="68209"/>
    <lineage>
        <taxon>Bacteria</taxon>
        <taxon>Bacillati</taxon>
        <taxon>Actinomycetota</taxon>
        <taxon>Actinomycetes</taxon>
        <taxon>Kitasatosporales</taxon>
        <taxon>Streptomycetaceae</taxon>
        <taxon>Streptomyces</taxon>
    </lineage>
</organism>
<gene>
    <name evidence="4" type="ORF">C0216_28325</name>
</gene>
<dbReference type="PANTHER" id="PTHR46825:SF7">
    <property type="entry name" value="D-ALANYL-D-ALANINE CARBOXYPEPTIDASE"/>
    <property type="match status" value="1"/>
</dbReference>
<evidence type="ECO:0000313" key="5">
    <source>
        <dbReference type="Proteomes" id="UP000252004"/>
    </source>
</evidence>
<name>A0A344U7E7_9ACTN</name>
<evidence type="ECO:0000259" key="3">
    <source>
        <dbReference type="Pfam" id="PF00144"/>
    </source>
</evidence>
<dbReference type="SUPFAM" id="SSF56601">
    <property type="entry name" value="beta-lactamase/transpeptidase-like"/>
    <property type="match status" value="1"/>
</dbReference>
<dbReference type="Gene3D" id="3.40.710.10">
    <property type="entry name" value="DD-peptidase/beta-lactamase superfamily"/>
    <property type="match status" value="1"/>
</dbReference>
<protein>
    <submittedName>
        <fullName evidence="4">Serine hydrolase</fullName>
    </submittedName>
</protein>
<feature type="domain" description="Beta-lactamase-related" evidence="3">
    <location>
        <begin position="45"/>
        <end position="366"/>
    </location>
</feature>
<keyword evidence="5" id="KW-1185">Reference proteome</keyword>
<dbReference type="Pfam" id="PF00144">
    <property type="entry name" value="Beta-lactamase"/>
    <property type="match status" value="1"/>
</dbReference>
<dbReference type="EMBL" id="CP030862">
    <property type="protein sequence ID" value="AXE26818.1"/>
    <property type="molecule type" value="Genomic_DNA"/>
</dbReference>
<dbReference type="RefSeq" id="WP_114057991.1">
    <property type="nucleotide sequence ID" value="NZ_CP030862.1"/>
</dbReference>
<reference evidence="4 5" key="1">
    <citation type="submission" date="2018-01" db="EMBL/GenBank/DDBJ databases">
        <title>Draft genome Sequence of streptomyces globosus LZH-48.</title>
        <authorList>
            <person name="Ran K."/>
            <person name="Li Z."/>
            <person name="Wei S."/>
            <person name="Dong R."/>
        </authorList>
    </citation>
    <scope>NUCLEOTIDE SEQUENCE [LARGE SCALE GENOMIC DNA]</scope>
    <source>
        <strain evidence="4 5">LZH-48</strain>
    </source>
</reference>
<sequence length="432" mass="45734">MGRRHRAVPAVAAASLLLAALCTGQAPAAALPGRVDIDPATAERLDEAITETMRKAGIPGVSVGLWTDGGGSYERAFGTADTATGTPMKTDLHTRIGSITKTFTVTAVLRLADDGKVGLDEPIGRYVDGVPGGDRITVRQLADMRSGLYNYTEDQGFLDAMKQNPDRAWSPQELLDTAFKHPAQFAPGARWEYSNTNTVLLGLLVEKVGGLPLRDHIREEVLEPAGLDNTALPVGAEIPEPYVHGYTDFAPGGKTTDASGWNPSWAWAAGAMTSTLDDLRTWAPVMASGRLPDGGRLLEPGTQAQRVRMLPTGHQGVRYGLGIAEFDGWIGHNGELPGYETIAVRLPQERTTFVVIVNSDIDKKEGSLSTLIGNAVTTIVTPDHIWELPVAAQPKGPTKPSETPATGTPKTDAATPSPAKADGPPPYLTGPG</sequence>
<feature type="chain" id="PRO_5016583044" evidence="2">
    <location>
        <begin position="29"/>
        <end position="432"/>
    </location>
</feature>
<dbReference type="AlphaFoldDB" id="A0A344U7E7"/>
<accession>A0A344U7E7</accession>
<proteinExistence type="predicted"/>
<keyword evidence="4" id="KW-0378">Hydrolase</keyword>
<evidence type="ECO:0000313" key="4">
    <source>
        <dbReference type="EMBL" id="AXE26818.1"/>
    </source>
</evidence>
<dbReference type="GO" id="GO:0016787">
    <property type="term" value="F:hydrolase activity"/>
    <property type="evidence" value="ECO:0007669"/>
    <property type="project" value="UniProtKB-KW"/>
</dbReference>
<dbReference type="PANTHER" id="PTHR46825">
    <property type="entry name" value="D-ALANYL-D-ALANINE-CARBOXYPEPTIDASE/ENDOPEPTIDASE AMPH"/>
    <property type="match status" value="1"/>
</dbReference>
<feature type="signal peptide" evidence="2">
    <location>
        <begin position="1"/>
        <end position="28"/>
    </location>
</feature>
<feature type="compositionally biased region" description="Pro residues" evidence="1">
    <location>
        <begin position="423"/>
        <end position="432"/>
    </location>
</feature>
<evidence type="ECO:0000256" key="1">
    <source>
        <dbReference type="SAM" id="MobiDB-lite"/>
    </source>
</evidence>
<dbReference type="OrthoDB" id="5177574at2"/>
<dbReference type="KEGG" id="sgz:C0216_28325"/>
<evidence type="ECO:0000256" key="2">
    <source>
        <dbReference type="SAM" id="SignalP"/>
    </source>
</evidence>
<dbReference type="Proteomes" id="UP000252004">
    <property type="component" value="Chromosome"/>
</dbReference>